<evidence type="ECO:0000313" key="2">
    <source>
        <dbReference type="Proteomes" id="UP001595579"/>
    </source>
</evidence>
<reference evidence="2" key="1">
    <citation type="journal article" date="2019" name="Int. J. Syst. Evol. Microbiol.">
        <title>The Global Catalogue of Microorganisms (GCM) 10K type strain sequencing project: providing services to taxonomists for standard genome sequencing and annotation.</title>
        <authorList>
            <consortium name="The Broad Institute Genomics Platform"/>
            <consortium name="The Broad Institute Genome Sequencing Center for Infectious Disease"/>
            <person name="Wu L."/>
            <person name="Ma J."/>
        </authorList>
    </citation>
    <scope>NUCLEOTIDE SEQUENCE [LARGE SCALE GENOMIC DNA]</scope>
    <source>
        <strain evidence="2">CECT 7698</strain>
    </source>
</reference>
<keyword evidence="2" id="KW-1185">Reference proteome</keyword>
<comment type="caution">
    <text evidence="1">The sequence shown here is derived from an EMBL/GenBank/DDBJ whole genome shotgun (WGS) entry which is preliminary data.</text>
</comment>
<dbReference type="EMBL" id="JBHRUG010000019">
    <property type="protein sequence ID" value="MFC3284116.1"/>
    <property type="molecule type" value="Genomic_DNA"/>
</dbReference>
<accession>A0ABV7LPM1</accession>
<protein>
    <submittedName>
        <fullName evidence="1">Uncharacterized protein</fullName>
    </submittedName>
</protein>
<gene>
    <name evidence="1" type="ORF">ACFOEV_10900</name>
</gene>
<sequence>MAPKALYDCTLSSLEDADQDWMSWQQWFTLVARRRGARAFREWLLDTVPRGSVIWA</sequence>
<proteinExistence type="predicted"/>
<evidence type="ECO:0000313" key="1">
    <source>
        <dbReference type="EMBL" id="MFC3284116.1"/>
    </source>
</evidence>
<organism evidence="1 2">
    <name type="scientific">Litchfieldella rifensis</name>
    <dbReference type="NCBI Taxonomy" id="762643"/>
    <lineage>
        <taxon>Bacteria</taxon>
        <taxon>Pseudomonadati</taxon>
        <taxon>Pseudomonadota</taxon>
        <taxon>Gammaproteobacteria</taxon>
        <taxon>Oceanospirillales</taxon>
        <taxon>Halomonadaceae</taxon>
        <taxon>Litchfieldella</taxon>
    </lineage>
</organism>
<dbReference type="RefSeq" id="WP_386773766.1">
    <property type="nucleotide sequence ID" value="NZ_JBHRUG010000019.1"/>
</dbReference>
<dbReference type="Proteomes" id="UP001595579">
    <property type="component" value="Unassembled WGS sequence"/>
</dbReference>
<name>A0ABV7LPM1_9GAMM</name>